<feature type="transmembrane region" description="Helical" evidence="1">
    <location>
        <begin position="38"/>
        <end position="62"/>
    </location>
</feature>
<reference evidence="3" key="1">
    <citation type="submission" date="2022-11" db="UniProtKB">
        <authorList>
            <consortium name="WormBaseParasite"/>
        </authorList>
    </citation>
    <scope>IDENTIFICATION</scope>
</reference>
<accession>A0A915J8T4</accession>
<keyword evidence="1" id="KW-0812">Transmembrane</keyword>
<evidence type="ECO:0000256" key="1">
    <source>
        <dbReference type="SAM" id="Phobius"/>
    </source>
</evidence>
<dbReference type="WBParaSite" id="nRc.2.0.1.t22879-RA">
    <property type="protein sequence ID" value="nRc.2.0.1.t22879-RA"/>
    <property type="gene ID" value="nRc.2.0.1.g22879"/>
</dbReference>
<dbReference type="AlphaFoldDB" id="A0A915J8T4"/>
<keyword evidence="1" id="KW-1133">Transmembrane helix</keyword>
<evidence type="ECO:0000313" key="2">
    <source>
        <dbReference type="Proteomes" id="UP000887565"/>
    </source>
</evidence>
<dbReference type="Proteomes" id="UP000887565">
    <property type="component" value="Unplaced"/>
</dbReference>
<name>A0A915J8T4_ROMCU</name>
<sequence>MQFTYHLLLPKRSVMNPASNRSVGNIYWILCVRTIPRAVVMVVIIVVVKLWLLPAVAIFSPLPSSSSSTSSSSSLLFKPVTLVRTGTLVDDVASDNSSSDEND</sequence>
<keyword evidence="1" id="KW-0472">Membrane</keyword>
<keyword evidence="2" id="KW-1185">Reference proteome</keyword>
<evidence type="ECO:0000313" key="3">
    <source>
        <dbReference type="WBParaSite" id="nRc.2.0.1.t22879-RA"/>
    </source>
</evidence>
<organism evidence="2 3">
    <name type="scientific">Romanomermis culicivorax</name>
    <name type="common">Nematode worm</name>
    <dbReference type="NCBI Taxonomy" id="13658"/>
    <lineage>
        <taxon>Eukaryota</taxon>
        <taxon>Metazoa</taxon>
        <taxon>Ecdysozoa</taxon>
        <taxon>Nematoda</taxon>
        <taxon>Enoplea</taxon>
        <taxon>Dorylaimia</taxon>
        <taxon>Mermithida</taxon>
        <taxon>Mermithoidea</taxon>
        <taxon>Mermithidae</taxon>
        <taxon>Romanomermis</taxon>
    </lineage>
</organism>
<proteinExistence type="predicted"/>
<protein>
    <submittedName>
        <fullName evidence="3">Uncharacterized protein</fullName>
    </submittedName>
</protein>